<feature type="compositionally biased region" description="Basic residues" evidence="1">
    <location>
        <begin position="107"/>
        <end position="118"/>
    </location>
</feature>
<keyword evidence="4" id="KW-1185">Reference proteome</keyword>
<dbReference type="InParanoid" id="B0DTF9"/>
<name>B0DTF9_LACBS</name>
<dbReference type="PANTHER" id="PTHR14212:SF0">
    <property type="entry name" value="U4_U6 SMALL NUCLEAR RIBONUCLEOPROTEIN PRP3"/>
    <property type="match status" value="1"/>
</dbReference>
<evidence type="ECO:0000256" key="1">
    <source>
        <dbReference type="SAM" id="MobiDB-lite"/>
    </source>
</evidence>
<dbReference type="Proteomes" id="UP000001194">
    <property type="component" value="Unassembled WGS sequence"/>
</dbReference>
<feature type="region of interest" description="Disordered" evidence="1">
    <location>
        <begin position="107"/>
        <end position="139"/>
    </location>
</feature>
<dbReference type="HOGENOM" id="CLU_1845440_0_0_1"/>
<dbReference type="PANTHER" id="PTHR14212">
    <property type="entry name" value="U4/U6-ASSOCIATED RNA SPLICING FACTOR-RELATED"/>
    <property type="match status" value="1"/>
</dbReference>
<dbReference type="KEGG" id="lbc:LACBIDRAFT_310008"/>
<feature type="domain" description="Pre-mRNA-splicing factor 3" evidence="2">
    <location>
        <begin position="72"/>
        <end position="119"/>
    </location>
</feature>
<accession>B0DTF9</accession>
<evidence type="ECO:0000259" key="2">
    <source>
        <dbReference type="Pfam" id="PF08572"/>
    </source>
</evidence>
<dbReference type="EMBL" id="DS547133">
    <property type="protein sequence ID" value="EDR02057.1"/>
    <property type="molecule type" value="Genomic_DNA"/>
</dbReference>
<proteinExistence type="predicted"/>
<gene>
    <name evidence="3" type="ORF">LACBIDRAFT_310008</name>
</gene>
<dbReference type="OrthoDB" id="10264544at2759"/>
<evidence type="ECO:0000313" key="3">
    <source>
        <dbReference type="EMBL" id="EDR02057.1"/>
    </source>
</evidence>
<dbReference type="InterPro" id="IPR027104">
    <property type="entry name" value="Prp3"/>
</dbReference>
<dbReference type="GO" id="GO:0046540">
    <property type="term" value="C:U4/U6 x U5 tri-snRNP complex"/>
    <property type="evidence" value="ECO:0007669"/>
    <property type="project" value="InterPro"/>
</dbReference>
<dbReference type="Pfam" id="PF08572">
    <property type="entry name" value="PRP3"/>
    <property type="match status" value="1"/>
</dbReference>
<dbReference type="InterPro" id="IPR013881">
    <property type="entry name" value="Pre-mRNA_splic_Prp3_dom"/>
</dbReference>
<protein>
    <submittedName>
        <fullName evidence="3">Predicted protein</fullName>
    </submittedName>
</protein>
<dbReference type="STRING" id="486041.B0DTF9"/>
<evidence type="ECO:0000313" key="4">
    <source>
        <dbReference type="Proteomes" id="UP000001194"/>
    </source>
</evidence>
<sequence>MYGAWEMRKNISAFAFEKRRHRWAYLVKGKRMSEGLDPLVCIGKWKSAAGEDAEHLFVIDRQASHHVVPSIVRPANLMKVLTSDANALQDPTPVEAHVRCEVAQHKLRHEKMNTKRKLTKEQRHEKLEAKKADEEKKGI</sequence>
<dbReference type="AlphaFoldDB" id="B0DTF9"/>
<organism evidence="4">
    <name type="scientific">Laccaria bicolor (strain S238N-H82 / ATCC MYA-4686)</name>
    <name type="common">Bicoloured deceiver</name>
    <name type="synonym">Laccaria laccata var. bicolor</name>
    <dbReference type="NCBI Taxonomy" id="486041"/>
    <lineage>
        <taxon>Eukaryota</taxon>
        <taxon>Fungi</taxon>
        <taxon>Dikarya</taxon>
        <taxon>Basidiomycota</taxon>
        <taxon>Agaricomycotina</taxon>
        <taxon>Agaricomycetes</taxon>
        <taxon>Agaricomycetidae</taxon>
        <taxon>Agaricales</taxon>
        <taxon>Agaricineae</taxon>
        <taxon>Hydnangiaceae</taxon>
        <taxon>Laccaria</taxon>
    </lineage>
</organism>
<dbReference type="GeneID" id="6082844"/>
<feature type="compositionally biased region" description="Basic and acidic residues" evidence="1">
    <location>
        <begin position="119"/>
        <end position="139"/>
    </location>
</feature>
<reference evidence="3 4" key="1">
    <citation type="journal article" date="2008" name="Nature">
        <title>The genome of Laccaria bicolor provides insights into mycorrhizal symbiosis.</title>
        <authorList>
            <person name="Martin F."/>
            <person name="Aerts A."/>
            <person name="Ahren D."/>
            <person name="Brun A."/>
            <person name="Danchin E.G.J."/>
            <person name="Duchaussoy F."/>
            <person name="Gibon J."/>
            <person name="Kohler A."/>
            <person name="Lindquist E."/>
            <person name="Pereda V."/>
            <person name="Salamov A."/>
            <person name="Shapiro H.J."/>
            <person name="Wuyts J."/>
            <person name="Blaudez D."/>
            <person name="Buee M."/>
            <person name="Brokstein P."/>
            <person name="Canbaeck B."/>
            <person name="Cohen D."/>
            <person name="Courty P.E."/>
            <person name="Coutinho P.M."/>
            <person name="Delaruelle C."/>
            <person name="Detter J.C."/>
            <person name="Deveau A."/>
            <person name="DiFazio S."/>
            <person name="Duplessis S."/>
            <person name="Fraissinet-Tachet L."/>
            <person name="Lucic E."/>
            <person name="Frey-Klett P."/>
            <person name="Fourrey C."/>
            <person name="Feussner I."/>
            <person name="Gay G."/>
            <person name="Grimwood J."/>
            <person name="Hoegger P.J."/>
            <person name="Jain P."/>
            <person name="Kilaru S."/>
            <person name="Labbe J."/>
            <person name="Lin Y.C."/>
            <person name="Legue V."/>
            <person name="Le Tacon F."/>
            <person name="Marmeisse R."/>
            <person name="Melayah D."/>
            <person name="Montanini B."/>
            <person name="Muratet M."/>
            <person name="Nehls U."/>
            <person name="Niculita-Hirzel H."/>
            <person name="Oudot-Le Secq M.P."/>
            <person name="Peter M."/>
            <person name="Quesneville H."/>
            <person name="Rajashekar B."/>
            <person name="Reich M."/>
            <person name="Rouhier N."/>
            <person name="Schmutz J."/>
            <person name="Yin T."/>
            <person name="Chalot M."/>
            <person name="Henrissat B."/>
            <person name="Kuees U."/>
            <person name="Lucas S."/>
            <person name="Van de Peer Y."/>
            <person name="Podila G.K."/>
            <person name="Polle A."/>
            <person name="Pukkila P.J."/>
            <person name="Richardson P.M."/>
            <person name="Rouze P."/>
            <person name="Sanders I.R."/>
            <person name="Stajich J.E."/>
            <person name="Tunlid A."/>
            <person name="Tuskan G."/>
            <person name="Grigoriev I.V."/>
        </authorList>
    </citation>
    <scope>NUCLEOTIDE SEQUENCE [LARGE SCALE GENOMIC DNA]</scope>
    <source>
        <strain evidence="4">S238N-H82 / ATCC MYA-4686</strain>
    </source>
</reference>
<dbReference type="RefSeq" id="XP_001887214.1">
    <property type="nucleotide sequence ID" value="XM_001887179.1"/>
</dbReference>
<dbReference type="GO" id="GO:0000398">
    <property type="term" value="P:mRNA splicing, via spliceosome"/>
    <property type="evidence" value="ECO:0007669"/>
    <property type="project" value="InterPro"/>
</dbReference>